<dbReference type="STRING" id="1379270.GEMMAAP_15170"/>
<organism evidence="2 3">
    <name type="scientific">Gemmatimonas phototrophica</name>
    <dbReference type="NCBI Taxonomy" id="1379270"/>
    <lineage>
        <taxon>Bacteria</taxon>
        <taxon>Pseudomonadati</taxon>
        <taxon>Gemmatimonadota</taxon>
        <taxon>Gemmatimonadia</taxon>
        <taxon>Gemmatimonadales</taxon>
        <taxon>Gemmatimonadaceae</taxon>
        <taxon>Gemmatimonas</taxon>
    </lineage>
</organism>
<reference evidence="2 3" key="1">
    <citation type="journal article" date="2014" name="Proc. Natl. Acad. Sci. U.S.A.">
        <title>Functional type 2 photosynthetic reaction centers found in the rare bacterial phylum Gemmatimonadetes.</title>
        <authorList>
            <person name="Zeng Y."/>
            <person name="Feng F."/>
            <person name="Medova H."/>
            <person name="Dean J."/>
            <person name="Koblizek M."/>
        </authorList>
    </citation>
    <scope>NUCLEOTIDE SEQUENCE [LARGE SCALE GENOMIC DNA]</scope>
    <source>
        <strain evidence="2 3">AP64</strain>
    </source>
</reference>
<sequence length="204" mass="22158">MSASSVLLPLDGLGRHRLKVAFVGTHGVGKTTLCFDLAAQLKRLDLGVDLVKEVARRCPLPINEDTTLDAQAWILHTQIAEEIAAASQNEVVVCDRSVLDNYAYLVASAGRQSSLEPLVLQWVRSYHALFKVPVTGAPTFDGKRAVSPTFQQQIDHLIDDLVEELGVPVHHLDPGDRAGWTAAALEHLGLATTPPQIDLFAARE</sequence>
<feature type="domain" description="NadR/Ttd14 AAA" evidence="1">
    <location>
        <begin position="19"/>
        <end position="176"/>
    </location>
</feature>
<evidence type="ECO:0000313" key="3">
    <source>
        <dbReference type="Proteomes" id="UP000076404"/>
    </source>
</evidence>
<dbReference type="Gene3D" id="3.40.50.300">
    <property type="entry name" value="P-loop containing nucleotide triphosphate hydrolases"/>
    <property type="match status" value="1"/>
</dbReference>
<proteinExistence type="predicted"/>
<dbReference type="eggNOG" id="COG0125">
    <property type="taxonomic scope" value="Bacteria"/>
</dbReference>
<protein>
    <recommendedName>
        <fullName evidence="1">NadR/Ttd14 AAA domain-containing protein</fullName>
    </recommendedName>
</protein>
<reference evidence="2 3" key="2">
    <citation type="journal article" date="2016" name="Environ. Microbiol. Rep.">
        <title>Metagenomic evidence for the presence of phototrophic Gemmatimonadetes bacteria in diverse environments.</title>
        <authorList>
            <person name="Zeng Y."/>
            <person name="Baumbach J."/>
            <person name="Barbosa E.G."/>
            <person name="Azevedo V."/>
            <person name="Zhang C."/>
            <person name="Koblizek M."/>
        </authorList>
    </citation>
    <scope>NUCLEOTIDE SEQUENCE [LARGE SCALE GENOMIC DNA]</scope>
    <source>
        <strain evidence="2 3">AP64</strain>
    </source>
</reference>
<dbReference type="RefSeq" id="WP_026848505.1">
    <property type="nucleotide sequence ID" value="NZ_CP011454.1"/>
</dbReference>
<keyword evidence="3" id="KW-1185">Reference proteome</keyword>
<dbReference type="AlphaFoldDB" id="A0A143BL62"/>
<gene>
    <name evidence="2" type="ORF">GEMMAAP_15170</name>
</gene>
<dbReference type="KEGG" id="gph:GEMMAAP_15170"/>
<accession>A0A143BL62</accession>
<dbReference type="InterPro" id="IPR038727">
    <property type="entry name" value="NadR/Ttd14_AAA_dom"/>
</dbReference>
<dbReference type="OrthoDB" id="5423075at2"/>
<evidence type="ECO:0000313" key="2">
    <source>
        <dbReference type="EMBL" id="AMW05777.1"/>
    </source>
</evidence>
<dbReference type="Proteomes" id="UP000076404">
    <property type="component" value="Chromosome"/>
</dbReference>
<name>A0A143BL62_9BACT</name>
<evidence type="ECO:0000259" key="1">
    <source>
        <dbReference type="Pfam" id="PF13521"/>
    </source>
</evidence>
<dbReference type="Pfam" id="PF13521">
    <property type="entry name" value="AAA_28"/>
    <property type="match status" value="1"/>
</dbReference>
<dbReference type="InterPro" id="IPR027417">
    <property type="entry name" value="P-loop_NTPase"/>
</dbReference>
<dbReference type="SUPFAM" id="SSF52540">
    <property type="entry name" value="P-loop containing nucleoside triphosphate hydrolases"/>
    <property type="match status" value="1"/>
</dbReference>
<dbReference type="EMBL" id="CP011454">
    <property type="protein sequence ID" value="AMW05777.1"/>
    <property type="molecule type" value="Genomic_DNA"/>
</dbReference>